<dbReference type="InterPro" id="IPR009577">
    <property type="entry name" value="Sm_multidrug_ex"/>
</dbReference>
<evidence type="ECO:0000313" key="3">
    <source>
        <dbReference type="Proteomes" id="UP000192343"/>
    </source>
</evidence>
<dbReference type="RefSeq" id="WP_083052428.1">
    <property type="nucleotide sequence ID" value="NZ_MWQY01000022.1"/>
</dbReference>
<protein>
    <submittedName>
        <fullName evidence="2">Ligand-binding protein SH3</fullName>
    </submittedName>
</protein>
<accession>A0A1Y1RUA0</accession>
<dbReference type="Pfam" id="PF06695">
    <property type="entry name" value="Sm_multidrug_ex"/>
    <property type="match status" value="1"/>
</dbReference>
<evidence type="ECO:0000313" key="2">
    <source>
        <dbReference type="EMBL" id="ORC32599.1"/>
    </source>
</evidence>
<feature type="transmembrane region" description="Helical" evidence="1">
    <location>
        <begin position="89"/>
        <end position="118"/>
    </location>
</feature>
<dbReference type="PANTHER" id="PTHR36007">
    <property type="entry name" value="TRANSPORT PROTEIN-RELATED"/>
    <property type="match status" value="1"/>
</dbReference>
<comment type="caution">
    <text evidence="2">The sequence shown here is derived from an EMBL/GenBank/DDBJ whole genome shotgun (WGS) entry which is preliminary data.</text>
</comment>
<dbReference type="PANTHER" id="PTHR36007:SF2">
    <property type="entry name" value="TRANSPORT PROTEIN-RELATED"/>
    <property type="match status" value="1"/>
</dbReference>
<gene>
    <name evidence="2" type="ORF">B4O97_16175</name>
</gene>
<dbReference type="AlphaFoldDB" id="A0A1Y1RUA0"/>
<keyword evidence="1" id="KW-0812">Transmembrane</keyword>
<keyword evidence="3" id="KW-1185">Reference proteome</keyword>
<keyword evidence="1" id="KW-1133">Transmembrane helix</keyword>
<dbReference type="STRING" id="1963862.B4O97_16175"/>
<dbReference type="Proteomes" id="UP000192343">
    <property type="component" value="Unassembled WGS sequence"/>
</dbReference>
<name>A0A1Y1RUA0_9SPIO</name>
<sequence length="159" mass="17627">MNPLFFTIFLAFLPISELRGAIPYALAKGYPLYFAYPLCVAVNAMVAPLGFLFLSTVHMWMNRFRWYHGMINPLLERARHKVDAKVQKYGYWGIMLFVAIPLPVTGAYTGTLGAWILGLGKRRTIAAVFAGVIIAGIIVSTVSVLGIEAFSFFTKSVSQ</sequence>
<feature type="transmembrane region" description="Helical" evidence="1">
    <location>
        <begin position="30"/>
        <end position="54"/>
    </location>
</feature>
<proteinExistence type="predicted"/>
<organism evidence="2 3">
    <name type="scientific">Marispirochaeta aestuarii</name>
    <dbReference type="NCBI Taxonomy" id="1963862"/>
    <lineage>
        <taxon>Bacteria</taxon>
        <taxon>Pseudomonadati</taxon>
        <taxon>Spirochaetota</taxon>
        <taxon>Spirochaetia</taxon>
        <taxon>Spirochaetales</taxon>
        <taxon>Spirochaetaceae</taxon>
        <taxon>Marispirochaeta</taxon>
    </lineage>
</organism>
<reference evidence="2 3" key="1">
    <citation type="submission" date="2017-03" db="EMBL/GenBank/DDBJ databases">
        <title>Draft Genome sequence of Marispirochaeta sp. strain JC444.</title>
        <authorList>
            <person name="Shivani Y."/>
            <person name="Subhash Y."/>
            <person name="Sasikala C."/>
            <person name="Ramana C."/>
        </authorList>
    </citation>
    <scope>NUCLEOTIDE SEQUENCE [LARGE SCALE GENOMIC DNA]</scope>
    <source>
        <strain evidence="2 3">JC444</strain>
    </source>
</reference>
<dbReference type="EMBL" id="MWQY01000022">
    <property type="protein sequence ID" value="ORC32599.1"/>
    <property type="molecule type" value="Genomic_DNA"/>
</dbReference>
<feature type="transmembrane region" description="Helical" evidence="1">
    <location>
        <begin position="124"/>
        <end position="153"/>
    </location>
</feature>
<evidence type="ECO:0000256" key="1">
    <source>
        <dbReference type="SAM" id="Phobius"/>
    </source>
</evidence>
<dbReference type="OrthoDB" id="360192at2"/>
<keyword evidence="1" id="KW-0472">Membrane</keyword>